<reference evidence="2" key="1">
    <citation type="journal article" date="2009" name="Environ. Microbiol.">
        <title>The genome of Polaromonas naphthalenivorans strain CJ2, isolated from coal tar-contaminated sediment, reveals physiological and metabolic versatility and evolution through extensive horizontal gene transfer.</title>
        <authorList>
            <person name="Yagi J.M."/>
            <person name="Sims D."/>
            <person name="Brettin T."/>
            <person name="Bruce D."/>
            <person name="Madsen E.L."/>
        </authorList>
    </citation>
    <scope>NUCLEOTIDE SEQUENCE [LARGE SCALE GENOMIC DNA]</scope>
    <source>
        <strain evidence="2">CJ2</strain>
        <plasmid evidence="2">Plasmid pPNAP05</plasmid>
    </source>
</reference>
<evidence type="ECO:0000313" key="1">
    <source>
        <dbReference type="EMBL" id="ABM40177.1"/>
    </source>
</evidence>
<evidence type="ECO:0000313" key="2">
    <source>
        <dbReference type="Proteomes" id="UP000000644"/>
    </source>
</evidence>
<geneLocation type="plasmid" evidence="1 2">
    <name>pPNAP05</name>
</geneLocation>
<gene>
    <name evidence="1" type="ordered locus">Pnap_4768</name>
</gene>
<name>A1VWZ9_POLNA</name>
<keyword evidence="2" id="KW-1185">Reference proteome</keyword>
<dbReference type="EMBL" id="CP000534">
    <property type="protein sequence ID" value="ABM40177.1"/>
    <property type="molecule type" value="Genomic_DNA"/>
</dbReference>
<dbReference type="KEGG" id="pna:Pnap_4768"/>
<organism evidence="1 2">
    <name type="scientific">Polaromonas naphthalenivorans (strain CJ2)</name>
    <dbReference type="NCBI Taxonomy" id="365044"/>
    <lineage>
        <taxon>Bacteria</taxon>
        <taxon>Pseudomonadati</taxon>
        <taxon>Pseudomonadota</taxon>
        <taxon>Betaproteobacteria</taxon>
        <taxon>Burkholderiales</taxon>
        <taxon>Comamonadaceae</taxon>
        <taxon>Polaromonas</taxon>
    </lineage>
</organism>
<accession>A1VWZ9</accession>
<sequence length="234" mass="23175">MSSDNVNALPDFFNEIMEGIGRAEHEADQKNGRTDSIKAASQSLVRIKEKHGLGRENRILNNLILIFEEKEAPTKGLFKGCRTPISKGARVLQALNRIKVSDEPATIKEAFANIGSSCVDLAKEVGNSTKNFVADHPIATAVAMGVVTGGVAFAAAGPIAAVVGSTGALGAASTGTAIGTLKGAALTSASLAKLGGGAIVAGGTGMTGGTVTVAAAGVSAGAVGGSAASKAADC</sequence>
<proteinExistence type="predicted"/>
<dbReference type="AlphaFoldDB" id="A1VWZ9"/>
<protein>
    <submittedName>
        <fullName evidence="1">Uncharacterized protein</fullName>
    </submittedName>
</protein>
<keyword evidence="1" id="KW-0614">Plasmid</keyword>
<dbReference type="HOGENOM" id="CLU_1184173_0_0_4"/>
<dbReference type="Proteomes" id="UP000000644">
    <property type="component" value="Plasmid pPNAP05"/>
</dbReference>
<dbReference type="RefSeq" id="WP_011798545.1">
    <property type="nucleotide sequence ID" value="NC_008761.1"/>
</dbReference>